<evidence type="ECO:0000256" key="1">
    <source>
        <dbReference type="ARBA" id="ARBA00004430"/>
    </source>
</evidence>
<dbReference type="GO" id="GO:0005930">
    <property type="term" value="C:axoneme"/>
    <property type="evidence" value="ECO:0007669"/>
    <property type="project" value="UniProtKB-SubCell"/>
</dbReference>
<name>A0A835WIN8_9CHLO</name>
<protein>
    <submittedName>
        <fullName evidence="3">Uncharacterized protein</fullName>
    </submittedName>
</protein>
<feature type="compositionally biased region" description="Gly residues" evidence="2">
    <location>
        <begin position="595"/>
        <end position="607"/>
    </location>
</feature>
<feature type="region of interest" description="Disordered" evidence="2">
    <location>
        <begin position="80"/>
        <end position="104"/>
    </location>
</feature>
<dbReference type="EMBL" id="JAEHOD010000019">
    <property type="protein sequence ID" value="KAG2448023.1"/>
    <property type="molecule type" value="Genomic_DNA"/>
</dbReference>
<feature type="region of interest" description="Disordered" evidence="2">
    <location>
        <begin position="577"/>
        <end position="636"/>
    </location>
</feature>
<dbReference type="Gene3D" id="3.80.10.10">
    <property type="entry name" value="Ribonuclease Inhibitor"/>
    <property type="match status" value="1"/>
</dbReference>
<organism evidence="3 4">
    <name type="scientific">Chlamydomonas schloesseri</name>
    <dbReference type="NCBI Taxonomy" id="2026947"/>
    <lineage>
        <taxon>Eukaryota</taxon>
        <taxon>Viridiplantae</taxon>
        <taxon>Chlorophyta</taxon>
        <taxon>core chlorophytes</taxon>
        <taxon>Chlorophyceae</taxon>
        <taxon>CS clade</taxon>
        <taxon>Chlamydomonadales</taxon>
        <taxon>Chlamydomonadaceae</taxon>
        <taxon>Chlamydomonas</taxon>
    </lineage>
</organism>
<feature type="compositionally biased region" description="Gly residues" evidence="2">
    <location>
        <begin position="627"/>
        <end position="636"/>
    </location>
</feature>
<evidence type="ECO:0000313" key="4">
    <source>
        <dbReference type="Proteomes" id="UP000613740"/>
    </source>
</evidence>
<feature type="compositionally biased region" description="Gly residues" evidence="2">
    <location>
        <begin position="577"/>
        <end position="588"/>
    </location>
</feature>
<evidence type="ECO:0000256" key="2">
    <source>
        <dbReference type="SAM" id="MobiDB-lite"/>
    </source>
</evidence>
<accession>A0A835WIN8</accession>
<reference evidence="3" key="1">
    <citation type="journal article" date="2020" name="bioRxiv">
        <title>Comparative genomics of Chlamydomonas.</title>
        <authorList>
            <person name="Craig R.J."/>
            <person name="Hasan A.R."/>
            <person name="Ness R.W."/>
            <person name="Keightley P.D."/>
        </authorList>
    </citation>
    <scope>NUCLEOTIDE SEQUENCE</scope>
    <source>
        <strain evidence="3">CCAP 11/173</strain>
    </source>
</reference>
<feature type="compositionally biased region" description="Low complexity" evidence="2">
    <location>
        <begin position="689"/>
        <end position="707"/>
    </location>
</feature>
<comment type="caution">
    <text evidence="3">The sequence shown here is derived from an EMBL/GenBank/DDBJ whole genome shotgun (WGS) entry which is preliminary data.</text>
</comment>
<comment type="subcellular location">
    <subcellularLocation>
        <location evidence="1">Cytoplasm</location>
        <location evidence="1">Cytoskeleton</location>
        <location evidence="1">Cilium axoneme</location>
    </subcellularLocation>
</comment>
<proteinExistence type="predicted"/>
<dbReference type="InterPro" id="IPR032675">
    <property type="entry name" value="LRR_dom_sf"/>
</dbReference>
<feature type="region of interest" description="Disordered" evidence="2">
    <location>
        <begin position="689"/>
        <end position="718"/>
    </location>
</feature>
<gene>
    <name evidence="3" type="ORF">HYH02_007051</name>
</gene>
<dbReference type="AlphaFoldDB" id="A0A835WIN8"/>
<dbReference type="Proteomes" id="UP000613740">
    <property type="component" value="Unassembled WGS sequence"/>
</dbReference>
<evidence type="ECO:0000313" key="3">
    <source>
        <dbReference type="EMBL" id="KAG2448023.1"/>
    </source>
</evidence>
<dbReference type="SUPFAM" id="SSF52047">
    <property type="entry name" value="RNI-like"/>
    <property type="match status" value="1"/>
</dbReference>
<feature type="compositionally biased region" description="Low complexity" evidence="2">
    <location>
        <begin position="80"/>
        <end position="95"/>
    </location>
</feature>
<feature type="compositionally biased region" description="Acidic residues" evidence="2">
    <location>
        <begin position="614"/>
        <end position="626"/>
    </location>
</feature>
<feature type="compositionally biased region" description="Gly residues" evidence="2">
    <location>
        <begin position="708"/>
        <end position="718"/>
    </location>
</feature>
<keyword evidence="4" id="KW-1185">Reference proteome</keyword>
<sequence>MRVLQALVDAASERPGCTSSVTHAQLLPLYFNREIAGLAAAALPALSHLDLGSINEEDWEAALQSLQLLLPEAVPTGASADGADSAGAAAGVSGAKEGGGNGNSSCSALHVPPLAQQPLPLQELKLWTGGELPPLPPGLLAGLAACTSLRCLTLSWSSVQSAALAQLATLRQLQRLELGELSVDQLSVLQPLTGLTKLGTHSVRGIATAGHFAAFPSLRSLDIGSSFLDVRGLEALSCLTSLSTGMLLGPEHVTAVGPAYGGQDAWALGLALTETGGVLIGGALPPLQLPLPSYPLPPRLEQLRFQVGAQFVEVLAAVQPPDSLQKVMVVDGNCYVDTLQLPLLYGRHTSVVTPAAAAAAAAAAGGVGGAAAAAGVGAGGAPELLPAAAQAVARFAQQLGSRWSDCRDVRVIFVGPQQQPQEAAAAAAAGQEGGGEQAELVLLPPHPAQWWDLQEAPSSHGGWLSPLAAMPELGGLWLQGLALTAADLRAIAAAFTGIRTLSLLGPNLRGWPFPALLALGPLLPRLDTLRLAADDLLLQPAGMDRPRRARAHTLRGLAAGVLAALCNLDFMTMQENGDGGGNSGGGNGHNNSRSVGGGRSAGGGSRGDGGRDGDDTDGTGTDDGDGGCDTGSDGGGGRGFGGTVQLVCGCRRLREGEQQDRALLWQLRGDLREMAGSWVTSAGLTGVAQPQQEGGAEQAQAQAQEDGQGNGGGGGGGDGVVALEAEWLGMLDYNDPDSAFHRFAMHGELPDWED</sequence>